<evidence type="ECO:0000256" key="13">
    <source>
        <dbReference type="ARBA" id="ARBA00048572"/>
    </source>
</evidence>
<dbReference type="Gene3D" id="3.30.1120.100">
    <property type="match status" value="1"/>
</dbReference>
<dbReference type="Gene3D" id="3.10.129.10">
    <property type="entry name" value="Hotdog Thioesterase"/>
    <property type="match status" value="1"/>
</dbReference>
<dbReference type="InterPro" id="IPR016452">
    <property type="entry name" value="Fas1/AflB-like"/>
</dbReference>
<dbReference type="SUPFAM" id="SSF54637">
    <property type="entry name" value="Thioesterase/thiol ester dehydrase-isomerase"/>
    <property type="match status" value="1"/>
</dbReference>
<dbReference type="CDD" id="cd03447">
    <property type="entry name" value="FAS_MaoC"/>
    <property type="match status" value="1"/>
</dbReference>
<dbReference type="Pfam" id="PF01575">
    <property type="entry name" value="MaoC_dehydratas"/>
    <property type="match status" value="1"/>
</dbReference>
<evidence type="ECO:0000256" key="10">
    <source>
        <dbReference type="ARBA" id="ARBA00048237"/>
    </source>
</evidence>
<dbReference type="InterPro" id="IPR050830">
    <property type="entry name" value="Fungal_FAS"/>
</dbReference>
<dbReference type="InterPro" id="IPR032088">
    <property type="entry name" value="SAT"/>
</dbReference>
<keyword evidence="7 15" id="KW-0520">NAD</keyword>
<evidence type="ECO:0000256" key="4">
    <source>
        <dbReference type="ARBA" id="ARBA00022801"/>
    </source>
</evidence>
<evidence type="ECO:0000256" key="6">
    <source>
        <dbReference type="ARBA" id="ARBA00023002"/>
    </source>
</evidence>
<keyword evidence="18" id="KW-1185">Reference proteome</keyword>
<dbReference type="InterPro" id="IPR014043">
    <property type="entry name" value="Acyl_transferase_dom"/>
</dbReference>
<feature type="domain" description="Malonyl-CoA:ACP transacylase (MAT)" evidence="16">
    <location>
        <begin position="1638"/>
        <end position="1979"/>
    </location>
</feature>
<comment type="similarity">
    <text evidence="2 15">Belongs to the fungal fatty acid synthetase subunit beta family.</text>
</comment>
<dbReference type="Pfam" id="PF08354">
    <property type="entry name" value="Fas1-AflB-like_hel"/>
    <property type="match status" value="1"/>
</dbReference>
<evidence type="ECO:0000256" key="11">
    <source>
        <dbReference type="ARBA" id="ARBA00048462"/>
    </source>
</evidence>
<comment type="catalytic activity">
    <reaction evidence="13">
        <text>a 2,3-saturated acyl-[ACP] + NAD(+) = a (2E)-enoyl-[ACP] + NADH + H(+)</text>
        <dbReference type="Rhea" id="RHEA:10240"/>
        <dbReference type="Rhea" id="RHEA-COMP:9925"/>
        <dbReference type="Rhea" id="RHEA-COMP:9926"/>
        <dbReference type="ChEBI" id="CHEBI:15378"/>
        <dbReference type="ChEBI" id="CHEBI:57540"/>
        <dbReference type="ChEBI" id="CHEBI:57945"/>
        <dbReference type="ChEBI" id="CHEBI:78784"/>
        <dbReference type="ChEBI" id="CHEBI:78785"/>
        <dbReference type="EC" id="1.3.1.9"/>
    </reaction>
</comment>
<gene>
    <name evidence="17" type="ORF">VTL71DRAFT_7415</name>
</gene>
<dbReference type="InterPro" id="IPR029069">
    <property type="entry name" value="HotDog_dom_sf"/>
</dbReference>
<dbReference type="Gene3D" id="3.20.20.70">
    <property type="entry name" value="Aldolase class I"/>
    <property type="match status" value="1"/>
</dbReference>
<evidence type="ECO:0000313" key="17">
    <source>
        <dbReference type="EMBL" id="KAL2061142.1"/>
    </source>
</evidence>
<evidence type="ECO:0000259" key="16">
    <source>
        <dbReference type="SMART" id="SM00827"/>
    </source>
</evidence>
<comment type="catalytic activity">
    <reaction evidence="14">
        <text>holo-[ACP] + acetyl-CoA = acetyl-[ACP] + CoA</text>
        <dbReference type="Rhea" id="RHEA:41788"/>
        <dbReference type="Rhea" id="RHEA-COMP:9621"/>
        <dbReference type="Rhea" id="RHEA-COMP:9685"/>
        <dbReference type="ChEBI" id="CHEBI:57287"/>
        <dbReference type="ChEBI" id="CHEBI:57288"/>
        <dbReference type="ChEBI" id="CHEBI:64479"/>
        <dbReference type="ChEBI" id="CHEBI:78446"/>
        <dbReference type="EC" id="2.3.1.38"/>
    </reaction>
</comment>
<dbReference type="Proteomes" id="UP001595075">
    <property type="component" value="Unassembled WGS sequence"/>
</dbReference>
<dbReference type="Pfam" id="PF00698">
    <property type="entry name" value="Acyl_transf_1"/>
    <property type="match status" value="1"/>
</dbReference>
<dbReference type="InterPro" id="IPR039569">
    <property type="entry name" value="FAS1-like_DH_region"/>
</dbReference>
<sequence>MTKPQEQNIGNKSNISVKVGSWKISGKLREIHSLIPYITAFAVASNHNSILAIEEPSKEEALHSAARFISYLVEKQAQDSILVTVLQSLESDFLQETDAHSLASRLDPSLRPHFLQAYCQSFSKLPQLSSSALLEAGQNGKASIFAIFGGQGGANHTCLQELRTLSNIYGPFLDDLFDTADSILSELVHSSDAMEFQHDYQGFELSRWLTEPETAPDQYQIAAAPLSFPLLGLLSLAHFCIASRILNQSPEEFQKSLSGISGHSQGIIVAATIAQSKTWESFHEAVATCLRLLFWIGLESHYAMPAVLGTNTTENQPSPMLSVRGSTQSLLKSSIDEVNSCFEERQRIHLALVNSPTNMVVAGPPNSLMGLHRLLERNSAPRDLDQSKIPYPKRRLVLELSFLPISAPFHSIHLYDASLRVLKHLEREEILRTKLNIPTFDTSTGLDLRSSSIINIVEPLVRMVMTEPVYWSAACLPHKYEYLLDFGSGRSSTLLKDFIEGSGIHIINVFDIAGAGDMGGKGDLFAPFLPPKPSHWEEDHGPSLIKQPNGELKLSTRMTRLLGVPAVMVAAMTPTTVPWDFAAAVTNAGYHVELAAGGYVDPSSFEQAIRKLATSIPAHRGITCNLIYASPKSIAWQIPLIKRLIASGIRIEGLSIGAGVPSLDIATSYIETIGIKHISFKPSSVSSIRHVLEIASAHPKFPICIQWTGGRAGGHHSYEDLHQPMLETYGEIRRHPNIVIIVGSGFGDASEVAELLIGSWSRKYGYSAMPLDGVLLGSRMMISQEAHTSAKVKELIVHTQGCADMQWHKSYDGAIGGVVTVSSEMGQPIHKIATRAVLLWKDLDDRIFSIKNPEKRLQALLSSRQEVIAHLNSDYAKPWFAVDFSGRSVEIEDLTYSECLYRLTNLMYIRSQKRWIDESYKRKVLDFVNRVRERFQPSSRFEMSDDWDPALHLEEFLKFYPATSELLYQEDVSYFMALCRRRGDKPVNFIPRLDKDFETWFKKDSLWQMEDLHAVVDEDPQRACIIHGPVAIRHSTKVDEPVATILDGITRDVLNILQPVLQRKRPVEIETPRIHSPAKLRNTIISTNATRMDYFFGEHGFLPEYKDIIDNILGRHQGWAQACLMDQYIGCDGQALRNPISASFKPYHGDKVVVTYDEYKQPNCILLNSKGPDGSTYIPISLKSADGKHIQVRMETGNIRNATNSSLCFEFNFDHLDQKHRLQDVTKSREKSIKEFYSDLWGHSGSLSSCVELGVEYPCESTTLSCQTLEAFMATIAKSDLSHLGREALPSGILPLDICISICWTALTRPLVACGITGDLLRLLHRSNSFQYCEGAHSLSIGDTLETCFRLTAVVIQPAGKSITVQATIKRDKKPVVYVTSVFLIRGTFKDDERSVQLIDHPEISLPVTSLKLQALLRSRTWLKLMDPDRPLLGTTLRVRLHTEQRFRSVRSDLTVSGKLFQIMDTHMLPIGTVNFSHSSCLGNPVFEFFLRHGSITNSPKVLQEPGWKDGTVLKLKVPASSSSYSRVSKDTNPIHTSPPFARYAGLRGTVAHGMYTSASVRRVVEKVAANGDYSRFRAWSCSFDGLVEQGDILNIELQHVGMSQGRMVFMVRAYNSETNEKVLEARADIEQAPTAYLFCGQGSQEKEMGLAVYKSNSAAKSIWDQGDKYFKDIYGFSLLDIVSTDPQKITIYFGGKRGRKIRSNYLQMTRKTIRDGKEVVEPILPGLTPTSQSYTFKEERGLLYSTQFAQPALTLMEIAEFEALRSKDIVQHNAKFAGHSLGEYAALAACTSFMSLEDMLHLVFYRGLLMQVAMTRDEDGMTGFSMVAVNPSRISRDMKQDFLEDIIREIAEQSGNLLEIVNWNVEGQQYVCAGHVQALAVLVSTTNALVSLSSSQHTTTALKALVAYHNAQSLAIPRPIKLLRGVATTPLNGIDIPFHSTHLRAGIDAYRQYLKEKINESDVVPEEMVGKWIPNLVGVPFGTSREFVEKVAEISGSRVLTGMLEG</sequence>
<evidence type="ECO:0000256" key="3">
    <source>
        <dbReference type="ARBA" id="ARBA00022679"/>
    </source>
</evidence>
<dbReference type="SUPFAM" id="SSF51412">
    <property type="entry name" value="Inosine monophosphate dehydrogenase (IMPDH)"/>
    <property type="match status" value="1"/>
</dbReference>
<dbReference type="InterPro" id="IPR040883">
    <property type="entry name" value="FAS_meander"/>
</dbReference>
<dbReference type="Gene3D" id="1.20.930.70">
    <property type="match status" value="1"/>
</dbReference>
<dbReference type="InterPro" id="IPR003965">
    <property type="entry name" value="Fatty_acid_synthase"/>
</dbReference>
<reference evidence="17 18" key="1">
    <citation type="journal article" date="2024" name="Commun. Biol.">
        <title>Comparative genomic analysis of thermophilic fungi reveals convergent evolutionary adaptations and gene losses.</title>
        <authorList>
            <person name="Steindorff A.S."/>
            <person name="Aguilar-Pontes M.V."/>
            <person name="Robinson A.J."/>
            <person name="Andreopoulos B."/>
            <person name="LaButti K."/>
            <person name="Kuo A."/>
            <person name="Mondo S."/>
            <person name="Riley R."/>
            <person name="Otillar R."/>
            <person name="Haridas S."/>
            <person name="Lipzen A."/>
            <person name="Grimwood J."/>
            <person name="Schmutz J."/>
            <person name="Clum A."/>
            <person name="Reid I.D."/>
            <person name="Moisan M.C."/>
            <person name="Butler G."/>
            <person name="Nguyen T.T.M."/>
            <person name="Dewar K."/>
            <person name="Conant G."/>
            <person name="Drula E."/>
            <person name="Henrissat B."/>
            <person name="Hansel C."/>
            <person name="Singer S."/>
            <person name="Hutchinson M.I."/>
            <person name="de Vries R.P."/>
            <person name="Natvig D.O."/>
            <person name="Powell A.J."/>
            <person name="Tsang A."/>
            <person name="Grigoriev I.V."/>
        </authorList>
    </citation>
    <scope>NUCLEOTIDE SEQUENCE [LARGE SCALE GENOMIC DNA]</scope>
    <source>
        <strain evidence="17 18">CBS 494.80</strain>
    </source>
</reference>
<dbReference type="InterPro" id="IPR013785">
    <property type="entry name" value="Aldolase_TIM"/>
</dbReference>
<dbReference type="PIRSF" id="PIRSF005562">
    <property type="entry name" value="FAS_yeast_beta"/>
    <property type="match status" value="1"/>
</dbReference>
<dbReference type="InterPro" id="IPR016035">
    <property type="entry name" value="Acyl_Trfase/lysoPLipase"/>
</dbReference>
<comment type="catalytic activity">
    <reaction evidence="1">
        <text>a (3R)-hydroxyacyl-[ACP] = a (2E)-enoyl-[ACP] + H2O</text>
        <dbReference type="Rhea" id="RHEA:13097"/>
        <dbReference type="Rhea" id="RHEA-COMP:9925"/>
        <dbReference type="Rhea" id="RHEA-COMP:9945"/>
        <dbReference type="ChEBI" id="CHEBI:15377"/>
        <dbReference type="ChEBI" id="CHEBI:78784"/>
        <dbReference type="ChEBI" id="CHEBI:78827"/>
        <dbReference type="EC" id="4.2.1.59"/>
    </reaction>
</comment>
<evidence type="ECO:0000256" key="1">
    <source>
        <dbReference type="ARBA" id="ARBA00001055"/>
    </source>
</evidence>
<keyword evidence="8" id="KW-0456">Lyase</keyword>
<evidence type="ECO:0000256" key="7">
    <source>
        <dbReference type="ARBA" id="ARBA00023027"/>
    </source>
</evidence>
<keyword evidence="6 15" id="KW-0560">Oxidoreductase</keyword>
<dbReference type="SMART" id="SM00827">
    <property type="entry name" value="PKS_AT"/>
    <property type="match status" value="1"/>
</dbReference>
<protein>
    <recommendedName>
        <fullName evidence="16">Malonyl-CoA:ACP transacylase (MAT) domain-containing protein</fullName>
    </recommendedName>
</protein>
<comment type="catalytic activity">
    <reaction evidence="12">
        <text>(9Z)-octadecenoyl-[ACP] + H2O = (9Z)-octadecenoate + holo-[ACP] + H(+)</text>
        <dbReference type="Rhea" id="RHEA:15057"/>
        <dbReference type="Rhea" id="RHEA-COMP:9685"/>
        <dbReference type="Rhea" id="RHEA-COMP:9924"/>
        <dbReference type="ChEBI" id="CHEBI:15377"/>
        <dbReference type="ChEBI" id="CHEBI:15378"/>
        <dbReference type="ChEBI" id="CHEBI:30823"/>
        <dbReference type="ChEBI" id="CHEBI:64479"/>
        <dbReference type="ChEBI" id="CHEBI:78783"/>
        <dbReference type="EC" id="3.1.2.14"/>
    </reaction>
</comment>
<organism evidence="17 18">
    <name type="scientific">Oculimacula yallundae</name>
    <dbReference type="NCBI Taxonomy" id="86028"/>
    <lineage>
        <taxon>Eukaryota</taxon>
        <taxon>Fungi</taxon>
        <taxon>Dikarya</taxon>
        <taxon>Ascomycota</taxon>
        <taxon>Pezizomycotina</taxon>
        <taxon>Leotiomycetes</taxon>
        <taxon>Helotiales</taxon>
        <taxon>Ploettnerulaceae</taxon>
        <taxon>Oculimacula</taxon>
    </lineage>
</organism>
<comment type="catalytic activity">
    <reaction evidence="10">
        <text>acetyl-CoA + n malonyl-CoA + 2n NADPH + 4n H(+) = a long-chain-acyl-CoA + n CoA + n CO2 + 2n NADP(+).</text>
        <dbReference type="EC" id="2.3.1.86"/>
    </reaction>
</comment>
<dbReference type="Pfam" id="PF16073">
    <property type="entry name" value="SAT"/>
    <property type="match status" value="1"/>
</dbReference>
<dbReference type="Gene3D" id="3.40.366.10">
    <property type="entry name" value="Malonyl-Coenzyme A Acyl Carrier Protein, domain 2"/>
    <property type="match status" value="3"/>
</dbReference>
<dbReference type="InterPro" id="IPR002539">
    <property type="entry name" value="MaoC-like_dom"/>
</dbReference>
<evidence type="ECO:0000256" key="8">
    <source>
        <dbReference type="ARBA" id="ARBA00023239"/>
    </source>
</evidence>
<keyword evidence="9" id="KW-0511">Multifunctional enzyme</keyword>
<dbReference type="Pfam" id="PF13452">
    <property type="entry name" value="FAS1_DH_region"/>
    <property type="match status" value="1"/>
</dbReference>
<comment type="catalytic activity">
    <reaction evidence="11">
        <text>holo-[ACP] + malonyl-CoA = malonyl-[ACP] + CoA</text>
        <dbReference type="Rhea" id="RHEA:41792"/>
        <dbReference type="Rhea" id="RHEA-COMP:9623"/>
        <dbReference type="Rhea" id="RHEA-COMP:9685"/>
        <dbReference type="ChEBI" id="CHEBI:57287"/>
        <dbReference type="ChEBI" id="CHEBI:57384"/>
        <dbReference type="ChEBI" id="CHEBI:64479"/>
        <dbReference type="ChEBI" id="CHEBI:78449"/>
        <dbReference type="EC" id="2.3.1.39"/>
    </reaction>
</comment>
<evidence type="ECO:0000256" key="5">
    <source>
        <dbReference type="ARBA" id="ARBA00022857"/>
    </source>
</evidence>
<name>A0ABR4BUV5_9HELO</name>
<dbReference type="PANTHER" id="PTHR10982:SF21">
    <property type="entry name" value="FATTY ACID SYNTHASE SUBUNIT BETA"/>
    <property type="match status" value="1"/>
</dbReference>
<dbReference type="Pfam" id="PF22235">
    <property type="entry name" value="FAS1_thioest_ins"/>
    <property type="match status" value="1"/>
</dbReference>
<dbReference type="EMBL" id="JAZHXI010000019">
    <property type="protein sequence ID" value="KAL2061142.1"/>
    <property type="molecule type" value="Genomic_DNA"/>
</dbReference>
<evidence type="ECO:0000256" key="2">
    <source>
        <dbReference type="ARBA" id="ARBA00010009"/>
    </source>
</evidence>
<comment type="caution">
    <text evidence="17">The sequence shown here is derived from an EMBL/GenBank/DDBJ whole genome shotgun (WGS) entry which is preliminary data.</text>
</comment>
<dbReference type="InterPro" id="IPR013565">
    <property type="entry name" value="Fas1/AflB-like_central"/>
</dbReference>
<dbReference type="SUPFAM" id="SSF52151">
    <property type="entry name" value="FabD/lysophospholipase-like"/>
    <property type="match status" value="2"/>
</dbReference>
<evidence type="ECO:0000256" key="12">
    <source>
        <dbReference type="ARBA" id="ARBA00048536"/>
    </source>
</evidence>
<evidence type="ECO:0000313" key="18">
    <source>
        <dbReference type="Proteomes" id="UP001595075"/>
    </source>
</evidence>
<evidence type="ECO:0000256" key="14">
    <source>
        <dbReference type="ARBA" id="ARBA00048835"/>
    </source>
</evidence>
<dbReference type="Gene3D" id="1.20.1050.120">
    <property type="match status" value="1"/>
</dbReference>
<dbReference type="Pfam" id="PF17951">
    <property type="entry name" value="FAS_meander"/>
    <property type="match status" value="1"/>
</dbReference>
<dbReference type="PRINTS" id="PR01483">
    <property type="entry name" value="FASYNTHASE"/>
</dbReference>
<accession>A0ABR4BUV5</accession>
<keyword evidence="4 15" id="KW-0378">Hydrolase</keyword>
<dbReference type="Gene3D" id="2.40.128.700">
    <property type="match status" value="1"/>
</dbReference>
<keyword evidence="5 15" id="KW-0521">NADP</keyword>
<keyword evidence="3 15" id="KW-0808">Transferase</keyword>
<evidence type="ECO:0000256" key="15">
    <source>
        <dbReference type="PIRNR" id="PIRNR005562"/>
    </source>
</evidence>
<evidence type="ECO:0000256" key="9">
    <source>
        <dbReference type="ARBA" id="ARBA00023268"/>
    </source>
</evidence>
<proteinExistence type="inferred from homology"/>
<dbReference type="Gene3D" id="6.10.60.10">
    <property type="match status" value="1"/>
</dbReference>
<dbReference type="PANTHER" id="PTHR10982">
    <property type="entry name" value="MALONYL COA-ACYL CARRIER PROTEIN TRANSACYLASE"/>
    <property type="match status" value="1"/>
</dbReference>
<dbReference type="InterPro" id="IPR001227">
    <property type="entry name" value="Ac_transferase_dom_sf"/>
</dbReference>